<evidence type="ECO:0000256" key="1">
    <source>
        <dbReference type="SAM" id="MobiDB-lite"/>
    </source>
</evidence>
<keyword evidence="2" id="KW-1133">Transmembrane helix</keyword>
<feature type="compositionally biased region" description="Low complexity" evidence="1">
    <location>
        <begin position="55"/>
        <end position="82"/>
    </location>
</feature>
<evidence type="ECO:0000313" key="3">
    <source>
        <dbReference type="EMBL" id="QHT37044.1"/>
    </source>
</evidence>
<name>A0A6C0F7H2_9ZZZZ</name>
<feature type="compositionally biased region" description="Polar residues" evidence="1">
    <location>
        <begin position="11"/>
        <end position="23"/>
    </location>
</feature>
<feature type="region of interest" description="Disordered" evidence="1">
    <location>
        <begin position="38"/>
        <end position="86"/>
    </location>
</feature>
<dbReference type="AlphaFoldDB" id="A0A6C0F7H2"/>
<keyword evidence="2" id="KW-0812">Transmembrane</keyword>
<feature type="region of interest" description="Disordered" evidence="1">
    <location>
        <begin position="1"/>
        <end position="23"/>
    </location>
</feature>
<feature type="transmembrane region" description="Helical" evidence="2">
    <location>
        <begin position="131"/>
        <end position="151"/>
    </location>
</feature>
<sequence>MDMATPIDILQDNSTNQDMSFNQPSMMSYNEILTSMKKDESPQQMNDPNYDPTEHIQQQYQHQHQHQHQQPPLQFQEQPQSQGNPNLNFIPPPEVQVNNHIYDPPSMTNNPPKPIINNKPKLDFESLQKEGLILLITYIVIHSHSIQMFLSRSIPRMFIDDKLSVIGLLVNAIFLSIAYSVIKHLSISIKM</sequence>
<protein>
    <submittedName>
        <fullName evidence="3">Uncharacterized protein</fullName>
    </submittedName>
</protein>
<organism evidence="3">
    <name type="scientific">viral metagenome</name>
    <dbReference type="NCBI Taxonomy" id="1070528"/>
    <lineage>
        <taxon>unclassified sequences</taxon>
        <taxon>metagenomes</taxon>
        <taxon>organismal metagenomes</taxon>
    </lineage>
</organism>
<accession>A0A6C0F7H2</accession>
<evidence type="ECO:0000256" key="2">
    <source>
        <dbReference type="SAM" id="Phobius"/>
    </source>
</evidence>
<proteinExistence type="predicted"/>
<feature type="transmembrane region" description="Helical" evidence="2">
    <location>
        <begin position="163"/>
        <end position="182"/>
    </location>
</feature>
<dbReference type="EMBL" id="MN738789">
    <property type="protein sequence ID" value="QHT37044.1"/>
    <property type="molecule type" value="Genomic_DNA"/>
</dbReference>
<keyword evidence="2" id="KW-0472">Membrane</keyword>
<reference evidence="3" key="1">
    <citation type="journal article" date="2020" name="Nature">
        <title>Giant virus diversity and host interactions through global metagenomics.</title>
        <authorList>
            <person name="Schulz F."/>
            <person name="Roux S."/>
            <person name="Paez-Espino D."/>
            <person name="Jungbluth S."/>
            <person name="Walsh D.A."/>
            <person name="Denef V.J."/>
            <person name="McMahon K.D."/>
            <person name="Konstantinidis K.T."/>
            <person name="Eloe-Fadrosh E.A."/>
            <person name="Kyrpides N.C."/>
            <person name="Woyke T."/>
        </authorList>
    </citation>
    <scope>NUCLEOTIDE SEQUENCE</scope>
    <source>
        <strain evidence="3">GVMAG-S-ERX555967-131</strain>
    </source>
</reference>